<gene>
    <name evidence="1" type="ORF">J8F10_18000</name>
</gene>
<accession>A0ABS5BTW0</accession>
<name>A0ABS5BTW0_9BACT</name>
<dbReference type="SUPFAM" id="SSF69318">
    <property type="entry name" value="Integrin alpha N-terminal domain"/>
    <property type="match status" value="1"/>
</dbReference>
<comment type="caution">
    <text evidence="1">The sequence shown here is derived from an EMBL/GenBank/DDBJ whole genome shotgun (WGS) entry which is preliminary data.</text>
</comment>
<dbReference type="InterPro" id="IPR028994">
    <property type="entry name" value="Integrin_alpha_N"/>
</dbReference>
<evidence type="ECO:0000313" key="2">
    <source>
        <dbReference type="Proteomes" id="UP000676565"/>
    </source>
</evidence>
<reference evidence="1 2" key="1">
    <citation type="submission" date="2021-04" db="EMBL/GenBank/DDBJ databases">
        <authorList>
            <person name="Ivanova A."/>
        </authorList>
    </citation>
    <scope>NUCLEOTIDE SEQUENCE [LARGE SCALE GENOMIC DNA]</scope>
    <source>
        <strain evidence="1 2">G18</strain>
    </source>
</reference>
<evidence type="ECO:0000313" key="1">
    <source>
        <dbReference type="EMBL" id="MBP3957160.1"/>
    </source>
</evidence>
<keyword evidence="2" id="KW-1185">Reference proteome</keyword>
<sequence>MPAVIGATGINFFPNPFGGGTFSPFGAFTGTVRSAIGDVNGDGVPDIITAQGVGAGSASQIRIFDGGAARFQSSPVAIADFYAYSDVPGASQTPGFAGGVFVASADVNGDGFAEVITSPGAGASGHLKVFNFNNGAGAFLGSAPTLRASFFAYPGFLGEIRVATLDPGSGQLPLLATASGAGTTQSDIRLYTNAFNIGSVGSGTLVTPAVQMFPFPGYLGGVSIAGGAAGQLFVSPIVGQSLVSEFDLNAPVGAAMTLSPGITLSTGFSAPTDARLGAADINGDGAPDVLTSSVGKNSTGAISVFSLSAGTITPLSGLNGFQTFGFFGDSWLTPTAIVTFPNGAVGGFVFPG</sequence>
<protein>
    <submittedName>
        <fullName evidence="1">FG-GAP repeat protein</fullName>
    </submittedName>
</protein>
<dbReference type="RefSeq" id="WP_210655958.1">
    <property type="nucleotide sequence ID" value="NZ_JAGKQQ010000001.1"/>
</dbReference>
<dbReference type="Proteomes" id="UP000676565">
    <property type="component" value="Unassembled WGS sequence"/>
</dbReference>
<proteinExistence type="predicted"/>
<dbReference type="EMBL" id="JAGKQQ010000001">
    <property type="protein sequence ID" value="MBP3957160.1"/>
    <property type="molecule type" value="Genomic_DNA"/>
</dbReference>
<organism evidence="1 2">
    <name type="scientific">Gemmata palustris</name>
    <dbReference type="NCBI Taxonomy" id="2822762"/>
    <lineage>
        <taxon>Bacteria</taxon>
        <taxon>Pseudomonadati</taxon>
        <taxon>Planctomycetota</taxon>
        <taxon>Planctomycetia</taxon>
        <taxon>Gemmatales</taxon>
        <taxon>Gemmataceae</taxon>
        <taxon>Gemmata</taxon>
    </lineage>
</organism>
<dbReference type="Gene3D" id="2.130.10.130">
    <property type="entry name" value="Integrin alpha, N-terminal"/>
    <property type="match status" value="1"/>
</dbReference>